<accession>A0A8J7SI88</accession>
<evidence type="ECO:0000256" key="3">
    <source>
        <dbReference type="ARBA" id="ARBA00022692"/>
    </source>
</evidence>
<dbReference type="Pfam" id="PF00510">
    <property type="entry name" value="COX3"/>
    <property type="match status" value="2"/>
</dbReference>
<dbReference type="Gene3D" id="1.20.120.80">
    <property type="entry name" value="Cytochrome c oxidase, subunit III, four-helix bundle"/>
    <property type="match status" value="2"/>
</dbReference>
<dbReference type="CDD" id="cd00386">
    <property type="entry name" value="Heme_Cu_Oxidase_III_like"/>
    <property type="match status" value="2"/>
</dbReference>
<dbReference type="AlphaFoldDB" id="A0A8J7SI88"/>
<dbReference type="InterPro" id="IPR013833">
    <property type="entry name" value="Cyt_c_oxidase_su3_a-hlx"/>
</dbReference>
<dbReference type="RefSeq" id="WP_200310426.1">
    <property type="nucleotide sequence ID" value="NZ_JAENIM010000021.1"/>
</dbReference>
<dbReference type="PROSITE" id="PS50253">
    <property type="entry name" value="COX3"/>
    <property type="match status" value="1"/>
</dbReference>
<feature type="domain" description="Heme-copper oxidase subunit III family profile" evidence="7">
    <location>
        <begin position="1"/>
        <end position="541"/>
    </location>
</feature>
<dbReference type="InterPro" id="IPR000298">
    <property type="entry name" value="Cyt_c_oxidase-like_su3"/>
</dbReference>
<dbReference type="GO" id="GO:0019646">
    <property type="term" value="P:aerobic electron transport chain"/>
    <property type="evidence" value="ECO:0007669"/>
    <property type="project" value="InterPro"/>
</dbReference>
<feature type="transmembrane region" description="Helical" evidence="6">
    <location>
        <begin position="521"/>
        <end position="540"/>
    </location>
</feature>
<comment type="similarity">
    <text evidence="2">Belongs to the cytochrome c oxidase subunit 3 family.</text>
</comment>
<dbReference type="InterPro" id="IPR024791">
    <property type="entry name" value="Cyt_c/ubiquinol_Oxase_su3"/>
</dbReference>
<gene>
    <name evidence="8" type="ORF">JIN82_04395</name>
</gene>
<dbReference type="Proteomes" id="UP000624703">
    <property type="component" value="Unassembled WGS sequence"/>
</dbReference>
<evidence type="ECO:0000256" key="1">
    <source>
        <dbReference type="ARBA" id="ARBA00004141"/>
    </source>
</evidence>
<comment type="caution">
    <text evidence="8">The sequence shown here is derived from an EMBL/GenBank/DDBJ whole genome shotgun (WGS) entry which is preliminary data.</text>
</comment>
<dbReference type="GO" id="GO:0016020">
    <property type="term" value="C:membrane"/>
    <property type="evidence" value="ECO:0007669"/>
    <property type="project" value="UniProtKB-SubCell"/>
</dbReference>
<dbReference type="InterPro" id="IPR035973">
    <property type="entry name" value="Cyt_c_oxidase_su3-like_sf"/>
</dbReference>
<evidence type="ECO:0000256" key="5">
    <source>
        <dbReference type="ARBA" id="ARBA00023136"/>
    </source>
</evidence>
<feature type="transmembrane region" description="Helical" evidence="6">
    <location>
        <begin position="20"/>
        <end position="43"/>
    </location>
</feature>
<evidence type="ECO:0000313" key="8">
    <source>
        <dbReference type="EMBL" id="MBK1790394.1"/>
    </source>
</evidence>
<feature type="transmembrane region" description="Helical" evidence="6">
    <location>
        <begin position="92"/>
        <end position="110"/>
    </location>
</feature>
<evidence type="ECO:0000259" key="7">
    <source>
        <dbReference type="PROSITE" id="PS50253"/>
    </source>
</evidence>
<feature type="transmembrane region" description="Helical" evidence="6">
    <location>
        <begin position="474"/>
        <end position="501"/>
    </location>
</feature>
<dbReference type="PANTHER" id="PTHR11403">
    <property type="entry name" value="CYTOCHROME C OXIDASE SUBUNIT III"/>
    <property type="match status" value="1"/>
</dbReference>
<proteinExistence type="inferred from homology"/>
<dbReference type="SUPFAM" id="SSF81452">
    <property type="entry name" value="Cytochrome c oxidase subunit III-like"/>
    <property type="match status" value="2"/>
</dbReference>
<keyword evidence="4 6" id="KW-1133">Transmembrane helix</keyword>
<dbReference type="GO" id="GO:0004129">
    <property type="term" value="F:cytochrome-c oxidase activity"/>
    <property type="evidence" value="ECO:0007669"/>
    <property type="project" value="InterPro"/>
</dbReference>
<name>A0A8J7SI88_9BACT</name>
<protein>
    <submittedName>
        <fullName evidence="8">Heme-copper oxidase subunit III</fullName>
    </submittedName>
</protein>
<evidence type="ECO:0000313" key="9">
    <source>
        <dbReference type="Proteomes" id="UP000624703"/>
    </source>
</evidence>
<sequence length="541" mass="61134">MEIPYIVNPRKDTGLTNSKIAIWLFLASEVMLFGGLFSAYIFLRVYADYPWPERALPVLPGLINTFILIASSVTVVMAWASLKLRELTKFRIYMSITVLCAGLFMVLKGMEYNAKFHHQAVRLNDYAVVEGHLHPHEGLKGTEITIEAETVSIDLFKFSKSYYADFSAEWDGKLQLEKALVVDGEEIFPAGQAISVDMLSQAKELFINNRANNAEILEDKLRQSWKFAKEETPGENNRNAERKKLQNDKYKELVDAIPAGDLKTAVGSLTFKATSPIALHIDPKKIYKSASDKEGDSGSIVLNDGTTLAGTMGNSDIVLDVDAISFRHTVMQAEKMGIDPEAAIANSWLLKDEGIKTLWDNHLIVVEKLEQHLLEEYKTKTDANGNEVAKRVPTEADRYRMGWKEIVALEELQKAGKDLHDLTHQEIQDAYPSMTAGFTGADHKSGKYNFPKLTIPREQVLFESKFTPAWNNYYAIYFTMTGLHGLHVIGGAIVLAYYLFFGTGMYRKNPEWLANRVEVGGLFWHFVDLVWIFLFPIMYLM</sequence>
<feature type="transmembrane region" description="Helical" evidence="6">
    <location>
        <begin position="55"/>
        <end position="80"/>
    </location>
</feature>
<keyword evidence="3 6" id="KW-0812">Transmembrane</keyword>
<evidence type="ECO:0000256" key="6">
    <source>
        <dbReference type="SAM" id="Phobius"/>
    </source>
</evidence>
<keyword evidence="9" id="KW-1185">Reference proteome</keyword>
<organism evidence="8 9">
    <name type="scientific">Persicirhabdus sediminis</name>
    <dbReference type="NCBI Taxonomy" id="454144"/>
    <lineage>
        <taxon>Bacteria</taxon>
        <taxon>Pseudomonadati</taxon>
        <taxon>Verrucomicrobiota</taxon>
        <taxon>Verrucomicrobiia</taxon>
        <taxon>Verrucomicrobiales</taxon>
        <taxon>Verrucomicrobiaceae</taxon>
        <taxon>Persicirhabdus</taxon>
    </lineage>
</organism>
<evidence type="ECO:0000256" key="2">
    <source>
        <dbReference type="ARBA" id="ARBA00010581"/>
    </source>
</evidence>
<keyword evidence="5 6" id="KW-0472">Membrane</keyword>
<dbReference type="PANTHER" id="PTHR11403:SF6">
    <property type="entry name" value="NITRIC OXIDE REDUCTASE SUBUNIT E"/>
    <property type="match status" value="1"/>
</dbReference>
<dbReference type="EMBL" id="JAENIM010000021">
    <property type="protein sequence ID" value="MBK1790394.1"/>
    <property type="molecule type" value="Genomic_DNA"/>
</dbReference>
<reference evidence="8" key="1">
    <citation type="submission" date="2021-01" db="EMBL/GenBank/DDBJ databases">
        <title>Modified the classification status of verrucomicrobia.</title>
        <authorList>
            <person name="Feng X."/>
        </authorList>
    </citation>
    <scope>NUCLEOTIDE SEQUENCE</scope>
    <source>
        <strain evidence="8">_KCTC 22039</strain>
    </source>
</reference>
<evidence type="ECO:0000256" key="4">
    <source>
        <dbReference type="ARBA" id="ARBA00022989"/>
    </source>
</evidence>
<comment type="subcellular location">
    <subcellularLocation>
        <location evidence="1">Membrane</location>
        <topology evidence="1">Multi-pass membrane protein</topology>
    </subcellularLocation>
</comment>